<keyword evidence="11 14" id="KW-1133">Transmembrane helix</keyword>
<dbReference type="PROSITE" id="PS50109">
    <property type="entry name" value="HIS_KIN"/>
    <property type="match status" value="1"/>
</dbReference>
<evidence type="ECO:0000256" key="1">
    <source>
        <dbReference type="ARBA" id="ARBA00000085"/>
    </source>
</evidence>
<dbReference type="Pfam" id="PF02518">
    <property type="entry name" value="HATPase_c"/>
    <property type="match status" value="1"/>
</dbReference>
<evidence type="ECO:0000256" key="13">
    <source>
        <dbReference type="ARBA" id="ARBA00023136"/>
    </source>
</evidence>
<dbReference type="SUPFAM" id="SSF55874">
    <property type="entry name" value="ATPase domain of HSP90 chaperone/DNA topoisomerase II/histidine kinase"/>
    <property type="match status" value="1"/>
</dbReference>
<evidence type="ECO:0000256" key="5">
    <source>
        <dbReference type="ARBA" id="ARBA00022553"/>
    </source>
</evidence>
<reference evidence="17" key="1">
    <citation type="journal article" date="2019" name="Int. J. Syst. Evol. Microbiol.">
        <title>The Global Catalogue of Microorganisms (GCM) 10K type strain sequencing project: providing services to taxonomists for standard genome sequencing and annotation.</title>
        <authorList>
            <consortium name="The Broad Institute Genomics Platform"/>
            <consortium name="The Broad Institute Genome Sequencing Center for Infectious Disease"/>
            <person name="Wu L."/>
            <person name="Ma J."/>
        </authorList>
    </citation>
    <scope>NUCLEOTIDE SEQUENCE [LARGE SCALE GENOMIC DNA]</scope>
    <source>
        <strain evidence="17">CGMCC 1.3240</strain>
    </source>
</reference>
<feature type="transmembrane region" description="Helical" evidence="14">
    <location>
        <begin position="101"/>
        <end position="120"/>
    </location>
</feature>
<feature type="domain" description="Histidine kinase" evidence="15">
    <location>
        <begin position="210"/>
        <end position="415"/>
    </location>
</feature>
<evidence type="ECO:0000256" key="8">
    <source>
        <dbReference type="ARBA" id="ARBA00022741"/>
    </source>
</evidence>
<comment type="caution">
    <text evidence="16">The sequence shown here is derived from an EMBL/GenBank/DDBJ whole genome shotgun (WGS) entry which is preliminary data.</text>
</comment>
<dbReference type="Gene3D" id="1.10.287.130">
    <property type="match status" value="1"/>
</dbReference>
<proteinExistence type="predicted"/>
<keyword evidence="5" id="KW-0597">Phosphoprotein</keyword>
<dbReference type="Proteomes" id="UP001596047">
    <property type="component" value="Unassembled WGS sequence"/>
</dbReference>
<evidence type="ECO:0000256" key="12">
    <source>
        <dbReference type="ARBA" id="ARBA00023012"/>
    </source>
</evidence>
<dbReference type="SMART" id="SM00388">
    <property type="entry name" value="HisKA"/>
    <property type="match status" value="1"/>
</dbReference>
<dbReference type="EC" id="2.7.13.3" evidence="3"/>
<dbReference type="GO" id="GO:0005524">
    <property type="term" value="F:ATP binding"/>
    <property type="evidence" value="ECO:0007669"/>
    <property type="project" value="UniProtKB-KW"/>
</dbReference>
<dbReference type="InterPro" id="IPR036097">
    <property type="entry name" value="HisK_dim/P_sf"/>
</dbReference>
<feature type="transmembrane region" description="Helical" evidence="14">
    <location>
        <begin position="165"/>
        <end position="182"/>
    </location>
</feature>
<evidence type="ECO:0000256" key="10">
    <source>
        <dbReference type="ARBA" id="ARBA00022840"/>
    </source>
</evidence>
<feature type="transmembrane region" description="Helical" evidence="14">
    <location>
        <begin position="132"/>
        <end position="153"/>
    </location>
</feature>
<keyword evidence="12" id="KW-0902">Two-component regulatory system</keyword>
<dbReference type="InterPro" id="IPR003594">
    <property type="entry name" value="HATPase_dom"/>
</dbReference>
<name>A0ABW0VWB4_9BACL</name>
<keyword evidence="13 14" id="KW-0472">Membrane</keyword>
<feature type="transmembrane region" description="Helical" evidence="14">
    <location>
        <begin position="67"/>
        <end position="95"/>
    </location>
</feature>
<keyword evidence="8" id="KW-0547">Nucleotide-binding</keyword>
<dbReference type="PANTHER" id="PTHR43065">
    <property type="entry name" value="SENSOR HISTIDINE KINASE"/>
    <property type="match status" value="1"/>
</dbReference>
<feature type="transmembrane region" description="Helical" evidence="14">
    <location>
        <begin position="7"/>
        <end position="25"/>
    </location>
</feature>
<keyword evidence="7 14" id="KW-0812">Transmembrane</keyword>
<dbReference type="PRINTS" id="PR00344">
    <property type="entry name" value="BCTRLSENSOR"/>
</dbReference>
<comment type="subcellular location">
    <subcellularLocation>
        <location evidence="2">Cell membrane</location>
        <topology evidence="2">Multi-pass membrane protein</topology>
    </subcellularLocation>
</comment>
<dbReference type="Pfam" id="PF00512">
    <property type="entry name" value="HisKA"/>
    <property type="match status" value="1"/>
</dbReference>
<dbReference type="EMBL" id="JBHSOW010000043">
    <property type="protein sequence ID" value="MFC5649895.1"/>
    <property type="molecule type" value="Genomic_DNA"/>
</dbReference>
<evidence type="ECO:0000256" key="3">
    <source>
        <dbReference type="ARBA" id="ARBA00012438"/>
    </source>
</evidence>
<dbReference type="InterPro" id="IPR011620">
    <property type="entry name" value="Sig_transdc_His_kinase_LytS_TM"/>
</dbReference>
<evidence type="ECO:0000256" key="11">
    <source>
        <dbReference type="ARBA" id="ARBA00022989"/>
    </source>
</evidence>
<dbReference type="InterPro" id="IPR005467">
    <property type="entry name" value="His_kinase_dom"/>
</dbReference>
<dbReference type="Pfam" id="PF07694">
    <property type="entry name" value="5TM-5TMR_LYT"/>
    <property type="match status" value="1"/>
</dbReference>
<dbReference type="SUPFAM" id="SSF47384">
    <property type="entry name" value="Homodimeric domain of signal transducing histidine kinase"/>
    <property type="match status" value="1"/>
</dbReference>
<feature type="transmembrane region" description="Helical" evidence="14">
    <location>
        <begin position="37"/>
        <end position="55"/>
    </location>
</feature>
<comment type="catalytic activity">
    <reaction evidence="1">
        <text>ATP + protein L-histidine = ADP + protein N-phospho-L-histidine.</text>
        <dbReference type="EC" id="2.7.13.3"/>
    </reaction>
</comment>
<accession>A0ABW0VWB4</accession>
<protein>
    <recommendedName>
        <fullName evidence="3">histidine kinase</fullName>
        <ecNumber evidence="3">2.7.13.3</ecNumber>
    </recommendedName>
</protein>
<evidence type="ECO:0000256" key="4">
    <source>
        <dbReference type="ARBA" id="ARBA00022475"/>
    </source>
</evidence>
<dbReference type="CDD" id="cd00082">
    <property type="entry name" value="HisKA"/>
    <property type="match status" value="1"/>
</dbReference>
<organism evidence="16 17">
    <name type="scientific">Paenibacillus solisilvae</name>
    <dbReference type="NCBI Taxonomy" id="2486751"/>
    <lineage>
        <taxon>Bacteria</taxon>
        <taxon>Bacillati</taxon>
        <taxon>Bacillota</taxon>
        <taxon>Bacilli</taxon>
        <taxon>Bacillales</taxon>
        <taxon>Paenibacillaceae</taxon>
        <taxon>Paenibacillus</taxon>
    </lineage>
</organism>
<dbReference type="InterPro" id="IPR036890">
    <property type="entry name" value="HATPase_C_sf"/>
</dbReference>
<keyword evidence="17" id="KW-1185">Reference proteome</keyword>
<evidence type="ECO:0000256" key="9">
    <source>
        <dbReference type="ARBA" id="ARBA00022777"/>
    </source>
</evidence>
<evidence type="ECO:0000256" key="7">
    <source>
        <dbReference type="ARBA" id="ARBA00022692"/>
    </source>
</evidence>
<evidence type="ECO:0000259" key="15">
    <source>
        <dbReference type="PROSITE" id="PS50109"/>
    </source>
</evidence>
<dbReference type="Gene3D" id="3.30.565.10">
    <property type="entry name" value="Histidine kinase-like ATPase, C-terminal domain"/>
    <property type="match status" value="1"/>
</dbReference>
<dbReference type="InterPro" id="IPR003661">
    <property type="entry name" value="HisK_dim/P_dom"/>
</dbReference>
<dbReference type="InterPro" id="IPR004358">
    <property type="entry name" value="Sig_transdc_His_kin-like_C"/>
</dbReference>
<evidence type="ECO:0000256" key="14">
    <source>
        <dbReference type="SAM" id="Phobius"/>
    </source>
</evidence>
<dbReference type="RefSeq" id="WP_379188444.1">
    <property type="nucleotide sequence ID" value="NZ_JBHSOW010000043.1"/>
</dbReference>
<dbReference type="PANTHER" id="PTHR43065:SF46">
    <property type="entry name" value="C4-DICARBOXYLATE TRANSPORT SENSOR PROTEIN DCTB"/>
    <property type="match status" value="1"/>
</dbReference>
<evidence type="ECO:0000256" key="2">
    <source>
        <dbReference type="ARBA" id="ARBA00004651"/>
    </source>
</evidence>
<keyword evidence="9" id="KW-0418">Kinase</keyword>
<keyword evidence="4" id="KW-1003">Cell membrane</keyword>
<gene>
    <name evidence="16" type="ORF">ACFPYJ_12340</name>
</gene>
<keyword evidence="10 16" id="KW-0067">ATP-binding</keyword>
<evidence type="ECO:0000313" key="17">
    <source>
        <dbReference type="Proteomes" id="UP001596047"/>
    </source>
</evidence>
<evidence type="ECO:0000256" key="6">
    <source>
        <dbReference type="ARBA" id="ARBA00022679"/>
    </source>
</evidence>
<dbReference type="SMART" id="SM00387">
    <property type="entry name" value="HATPase_c"/>
    <property type="match status" value="1"/>
</dbReference>
<evidence type="ECO:0000313" key="16">
    <source>
        <dbReference type="EMBL" id="MFC5649895.1"/>
    </source>
</evidence>
<keyword evidence="6" id="KW-0808">Transferase</keyword>
<sequence length="415" mass="45993">MSILKDLLLQLSLIIVPVGIFQAYLLGHIRIKKHTNLFLAVLWGSSVLLCMSFPVSYGNGMYLDFRIVPLLIGTLYCGQRTGIFLAFLVGLYRLYLGMNPGFYNSLLAIICGFSVILYFQKTFAAASKSKRMKLAVILSSYYCIVGASLAGILRGVTTQSITIQIIHFGCAAGLTWLITALNENMAEIHTMRTELQNAERLRIIGNLTGVFAHEIRNPLQVTRGFLQLLNKTDLPDKEKRYIKLSIEELDHANHIIHDFLNMGKPTLDCSEDIDVGNQLGRAVNLIQNYALSKNVIIQTSIDGGCSIYGNAQKMEQFLINIMKNAIESMPSGGMMWVTCSSVDDSKVEIRVKDQGNGMSKQEVEQLGSPYYSLKESGTGLGMMVSFQIIRSFGGKLHVISEQNVGTEIIARIPKS</sequence>